<feature type="chain" id="PRO_5030540503" description="Lipoprotein" evidence="1">
    <location>
        <begin position="23"/>
        <end position="200"/>
    </location>
</feature>
<gene>
    <name evidence="2" type="ORF">HNQ65_003001</name>
</gene>
<protein>
    <recommendedName>
        <fullName evidence="4">Lipoprotein</fullName>
    </recommendedName>
</protein>
<evidence type="ECO:0000313" key="2">
    <source>
        <dbReference type="EMBL" id="MBB5033413.1"/>
    </source>
</evidence>
<proteinExistence type="predicted"/>
<keyword evidence="3" id="KW-1185">Reference proteome</keyword>
<feature type="signal peptide" evidence="1">
    <location>
        <begin position="1"/>
        <end position="22"/>
    </location>
</feature>
<sequence>MSHVFRLSALLLLFTLASCVNVGTPAQRQQRAHELSTALQQLSPTVSAREADRLASTAIEESAKLSADFNPLCYPWLNNGLVNTGLRKRGLCYQWRDDLFPHLFLLHPKTMELHLTASKRDTWMEHHGIIVTAKGQRFEDGLVIDPWRHGGRLWWGRVAADKKHPWKPLPYELTPMVLRPLLMPDLYPTKESAQVAPTKR</sequence>
<evidence type="ECO:0000313" key="3">
    <source>
        <dbReference type="Proteomes" id="UP000590740"/>
    </source>
</evidence>
<comment type="caution">
    <text evidence="2">The sequence shown here is derived from an EMBL/GenBank/DDBJ whole genome shotgun (WGS) entry which is preliminary data.</text>
</comment>
<name>A0A7W7YC07_9BACT</name>
<dbReference type="AlphaFoldDB" id="A0A7W7YC07"/>
<reference evidence="2 3" key="1">
    <citation type="submission" date="2020-08" db="EMBL/GenBank/DDBJ databases">
        <title>Genomic Encyclopedia of Type Strains, Phase IV (KMG-IV): sequencing the most valuable type-strain genomes for metagenomic binning, comparative biology and taxonomic classification.</title>
        <authorList>
            <person name="Goeker M."/>
        </authorList>
    </citation>
    <scope>NUCLEOTIDE SEQUENCE [LARGE SCALE GENOMIC DNA]</scope>
    <source>
        <strain evidence="2 3">DSM 12252</strain>
    </source>
</reference>
<evidence type="ECO:0008006" key="4">
    <source>
        <dbReference type="Google" id="ProtNLM"/>
    </source>
</evidence>
<dbReference type="Proteomes" id="UP000590740">
    <property type="component" value="Unassembled WGS sequence"/>
</dbReference>
<evidence type="ECO:0000256" key="1">
    <source>
        <dbReference type="SAM" id="SignalP"/>
    </source>
</evidence>
<accession>A0A7W7YC07</accession>
<dbReference type="RefSeq" id="WP_184340343.1">
    <property type="nucleotide sequence ID" value="NZ_JACHIG010000006.1"/>
</dbReference>
<keyword evidence="1" id="KW-0732">Signal</keyword>
<dbReference type="EMBL" id="JACHIG010000006">
    <property type="protein sequence ID" value="MBB5033413.1"/>
    <property type="molecule type" value="Genomic_DNA"/>
</dbReference>
<organism evidence="2 3">
    <name type="scientific">Prosthecobacter vanneervenii</name>
    <dbReference type="NCBI Taxonomy" id="48466"/>
    <lineage>
        <taxon>Bacteria</taxon>
        <taxon>Pseudomonadati</taxon>
        <taxon>Verrucomicrobiota</taxon>
        <taxon>Verrucomicrobiia</taxon>
        <taxon>Verrucomicrobiales</taxon>
        <taxon>Verrucomicrobiaceae</taxon>
        <taxon>Prosthecobacter</taxon>
    </lineage>
</organism>
<dbReference type="PROSITE" id="PS51257">
    <property type="entry name" value="PROKAR_LIPOPROTEIN"/>
    <property type="match status" value="1"/>
</dbReference>